<accession>A0A2A7NNW6</accession>
<dbReference type="Gene3D" id="3.40.50.1820">
    <property type="entry name" value="alpha/beta hydrolase"/>
    <property type="match status" value="1"/>
</dbReference>
<proteinExistence type="predicted"/>
<feature type="region of interest" description="Disordered" evidence="1">
    <location>
        <begin position="308"/>
        <end position="453"/>
    </location>
</feature>
<feature type="domain" description="PE-PPE" evidence="2">
    <location>
        <begin position="85"/>
        <end position="305"/>
    </location>
</feature>
<dbReference type="Proteomes" id="UP000220340">
    <property type="component" value="Unassembled WGS sequence"/>
</dbReference>
<dbReference type="InterPro" id="IPR013228">
    <property type="entry name" value="PE-PPE_C"/>
</dbReference>
<reference evidence="3 4" key="1">
    <citation type="submission" date="2017-10" db="EMBL/GenBank/DDBJ databases">
        <title>The new phylogeny of genus Mycobacterium.</title>
        <authorList>
            <person name="Tortoli E."/>
            <person name="Trovato A."/>
            <person name="Cirillo D.M."/>
        </authorList>
    </citation>
    <scope>NUCLEOTIDE SEQUENCE [LARGE SCALE GENOMIC DNA]</scope>
    <source>
        <strain evidence="3 4">IP141170001</strain>
    </source>
</reference>
<feature type="compositionally biased region" description="Polar residues" evidence="1">
    <location>
        <begin position="350"/>
        <end position="362"/>
    </location>
</feature>
<feature type="compositionally biased region" description="Acidic residues" evidence="1">
    <location>
        <begin position="380"/>
        <end position="421"/>
    </location>
</feature>
<gene>
    <name evidence="3" type="ORF">CRI78_23495</name>
</gene>
<evidence type="ECO:0000313" key="4">
    <source>
        <dbReference type="Proteomes" id="UP000220340"/>
    </source>
</evidence>
<comment type="caution">
    <text evidence="3">The sequence shown here is derived from an EMBL/GenBank/DDBJ whole genome shotgun (WGS) entry which is preliminary data.</text>
</comment>
<keyword evidence="4" id="KW-1185">Reference proteome</keyword>
<dbReference type="InterPro" id="IPR029058">
    <property type="entry name" value="AB_hydrolase_fold"/>
</dbReference>
<evidence type="ECO:0000313" key="3">
    <source>
        <dbReference type="EMBL" id="PEG52003.1"/>
    </source>
</evidence>
<dbReference type="Pfam" id="PF08237">
    <property type="entry name" value="PE-PPE"/>
    <property type="match status" value="1"/>
</dbReference>
<sequence>MGAHHRPGHARKRSGYRGRGRHRAKTQHTWMGPLTATTLSISLMAPVTAHASTLISIGATGSWANTPVTGLQRWPVTNNFGDPVTATRVVEYPASLGFIGMSMEDSVLQGAAALLNAIESISGRKIVACESQGCLSVTRLLMQFATDHGTAPARDDLIIVMIGNPATAGTGASAQNAGEYEPFFRITFPGATPETQYETVNVTREYDFFADRPSTDPSVLSILNNLVAFLVVHPFYADVDMDDPENLIKVVGNTTYVLIPTKQLPMLQSLYDAARAWQRLTGQTDLLEDVEALDARLRAIIDQDYDRSGFVPQGSLSQETESPDVDSAEPEAHTADDRGEDTVTAWPAEEQSQGAGSESTNPLEPEQESVRTDETQVDLSADEDDEPSENEDPIEAVDDDEDEADLSTGEEDEKSAPDDSEPAGASTPSSSGAESDSTSESPGSDTGGRPASV</sequence>
<dbReference type="EMBL" id="PDCR01000038">
    <property type="protein sequence ID" value="PEG52003.1"/>
    <property type="molecule type" value="Genomic_DNA"/>
</dbReference>
<feature type="compositionally biased region" description="Low complexity" evidence="1">
    <location>
        <begin position="422"/>
        <end position="442"/>
    </location>
</feature>
<feature type="compositionally biased region" description="Basic and acidic residues" evidence="1">
    <location>
        <begin position="330"/>
        <end position="341"/>
    </location>
</feature>
<evidence type="ECO:0000259" key="2">
    <source>
        <dbReference type="Pfam" id="PF08237"/>
    </source>
</evidence>
<dbReference type="AlphaFoldDB" id="A0A2A7NNW6"/>
<name>A0A2A7NNW6_9MYCO</name>
<feature type="region of interest" description="Disordered" evidence="1">
    <location>
        <begin position="1"/>
        <end position="26"/>
    </location>
</feature>
<organism evidence="3 4">
    <name type="scientific">Mycolicibacterium diernhoferi</name>
    <dbReference type="NCBI Taxonomy" id="1801"/>
    <lineage>
        <taxon>Bacteria</taxon>
        <taxon>Bacillati</taxon>
        <taxon>Actinomycetota</taxon>
        <taxon>Actinomycetes</taxon>
        <taxon>Mycobacteriales</taxon>
        <taxon>Mycobacteriaceae</taxon>
        <taxon>Mycolicibacterium</taxon>
    </lineage>
</organism>
<dbReference type="OrthoDB" id="4731093at2"/>
<evidence type="ECO:0000256" key="1">
    <source>
        <dbReference type="SAM" id="MobiDB-lite"/>
    </source>
</evidence>
<protein>
    <submittedName>
        <fullName evidence="3">PE-PPE domain-containing protein</fullName>
    </submittedName>
</protein>